<evidence type="ECO:0000313" key="4">
    <source>
        <dbReference type="Proteomes" id="UP001161406"/>
    </source>
</evidence>
<organism evidence="3 4">
    <name type="scientific">Devosia yakushimensis</name>
    <dbReference type="NCBI Taxonomy" id="470028"/>
    <lineage>
        <taxon>Bacteria</taxon>
        <taxon>Pseudomonadati</taxon>
        <taxon>Pseudomonadota</taxon>
        <taxon>Alphaproteobacteria</taxon>
        <taxon>Hyphomicrobiales</taxon>
        <taxon>Devosiaceae</taxon>
        <taxon>Devosia</taxon>
    </lineage>
</organism>
<comment type="caution">
    <text evidence="3">The sequence shown here is derived from an EMBL/GenBank/DDBJ whole genome shotgun (WGS) entry which is preliminary data.</text>
</comment>
<dbReference type="EMBL" id="BSNG01000002">
    <property type="protein sequence ID" value="GLQ11614.1"/>
    <property type="molecule type" value="Genomic_DNA"/>
</dbReference>
<dbReference type="InterPro" id="IPR036663">
    <property type="entry name" value="Fumarylacetoacetase_C_sf"/>
</dbReference>
<accession>A0ABQ5UHP6</accession>
<dbReference type="PANTHER" id="PTHR30143:SF0">
    <property type="entry name" value="2-KETO-4-PENTENOATE HYDRATASE"/>
    <property type="match status" value="1"/>
</dbReference>
<dbReference type="Gene3D" id="3.90.850.10">
    <property type="entry name" value="Fumarylacetoacetase-like, C-terminal domain"/>
    <property type="match status" value="1"/>
</dbReference>
<evidence type="ECO:0000313" key="3">
    <source>
        <dbReference type="EMBL" id="GLQ11614.1"/>
    </source>
</evidence>
<reference evidence="3" key="1">
    <citation type="journal article" date="2014" name="Int. J. Syst. Evol. Microbiol.">
        <title>Complete genome of a new Firmicutes species belonging to the dominant human colonic microbiota ('Ruminococcus bicirculans') reveals two chromosomes and a selective capacity to utilize plant glucans.</title>
        <authorList>
            <consortium name="NISC Comparative Sequencing Program"/>
            <person name="Wegmann U."/>
            <person name="Louis P."/>
            <person name="Goesmann A."/>
            <person name="Henrissat B."/>
            <person name="Duncan S.H."/>
            <person name="Flint H.J."/>
        </authorList>
    </citation>
    <scope>NUCLEOTIDE SEQUENCE</scope>
    <source>
        <strain evidence="3">NBRC 103855</strain>
    </source>
</reference>
<keyword evidence="4" id="KW-1185">Reference proteome</keyword>
<dbReference type="SUPFAM" id="SSF56529">
    <property type="entry name" value="FAH"/>
    <property type="match status" value="1"/>
</dbReference>
<evidence type="ECO:0000259" key="2">
    <source>
        <dbReference type="Pfam" id="PF01557"/>
    </source>
</evidence>
<gene>
    <name evidence="3" type="ORF">GCM10007913_35460</name>
</gene>
<keyword evidence="1" id="KW-0456">Lyase</keyword>
<evidence type="ECO:0000256" key="1">
    <source>
        <dbReference type="ARBA" id="ARBA00023239"/>
    </source>
</evidence>
<protein>
    <submittedName>
        <fullName evidence="3">Hydratase</fullName>
    </submittedName>
</protein>
<dbReference type="InterPro" id="IPR011234">
    <property type="entry name" value="Fumarylacetoacetase-like_C"/>
</dbReference>
<dbReference type="InterPro" id="IPR050772">
    <property type="entry name" value="Hydratase-Decarb/MhpD_sf"/>
</dbReference>
<feature type="domain" description="Fumarylacetoacetase-like C-terminal" evidence="2">
    <location>
        <begin position="85"/>
        <end position="241"/>
    </location>
</feature>
<dbReference type="Proteomes" id="UP001161406">
    <property type="component" value="Unassembled WGS sequence"/>
</dbReference>
<name>A0ABQ5UHP6_9HYPH</name>
<dbReference type="PANTHER" id="PTHR30143">
    <property type="entry name" value="ACID HYDRATASE"/>
    <property type="match status" value="1"/>
</dbReference>
<proteinExistence type="predicted"/>
<dbReference type="Pfam" id="PF01557">
    <property type="entry name" value="FAA_hydrolase"/>
    <property type="match status" value="1"/>
</dbReference>
<sequence>MSSNLTALLLDSRRTGKPADPLDPALVPTTAEAAYAIQNETVAALGPVGAWKVTPMPAEGPLFASPILKAGVYQDGATLKAADLPGIAIEVEVAVTIGQDLPGKPGGYAPDDIKPALASIHIAIEVLATRYKDRKAVPQLAGIADLQSSGAVIVGPAVSAADLPEFGQQAMALAYDGVEIKTTPGNASTENVLASLAWLANHAAARGLPLTAGTVVITGARIGPADVSPSKVSAEAPGLGSVSFNLV</sequence>
<reference evidence="3" key="2">
    <citation type="submission" date="2023-01" db="EMBL/GenBank/DDBJ databases">
        <title>Draft genome sequence of Devosia yakushimensis strain NBRC 103855.</title>
        <authorList>
            <person name="Sun Q."/>
            <person name="Mori K."/>
        </authorList>
    </citation>
    <scope>NUCLEOTIDE SEQUENCE</scope>
    <source>
        <strain evidence="3">NBRC 103855</strain>
    </source>
</reference>